<dbReference type="AlphaFoldDB" id="A0A2T2WYM0"/>
<gene>
    <name evidence="1" type="ORF">C7B47_08280</name>
</gene>
<sequence>MTYGGRKVETKMSVSWPVLLTATIAPAPLPYLKMVDPEERWYQYQHALMFWLQRPKVQQIVFCDNSGYHADFSPFYHWAEKHHKTLEVLSYAGNDHTLIKGRGFGEGELMRHALYTSQILARAPGFFKVTGRLIVENFDQLEALTTHQPVVMSRRSLRRQGWADTRFFKMDRSFYCQYLMDVHEKAERDDWILGEAYAQVLAPFRIPSFPRSLRIHGIAGNGATYDDKMWRYMLKSLCAQAGLYRIRDNLS</sequence>
<comment type="caution">
    <text evidence="1">The sequence shown here is derived from an EMBL/GenBank/DDBJ whole genome shotgun (WGS) entry which is preliminary data.</text>
</comment>
<accession>A0A2T2WYM0</accession>
<proteinExistence type="predicted"/>
<dbReference type="EMBL" id="PXYX01000013">
    <property type="protein sequence ID" value="PSR27339.1"/>
    <property type="molecule type" value="Genomic_DNA"/>
</dbReference>
<organism evidence="1 2">
    <name type="scientific">Sulfobacillus thermosulfidooxidans</name>
    <dbReference type="NCBI Taxonomy" id="28034"/>
    <lineage>
        <taxon>Bacteria</taxon>
        <taxon>Bacillati</taxon>
        <taxon>Bacillota</taxon>
        <taxon>Clostridia</taxon>
        <taxon>Eubacteriales</taxon>
        <taxon>Clostridiales Family XVII. Incertae Sedis</taxon>
        <taxon>Sulfobacillus</taxon>
    </lineage>
</organism>
<evidence type="ECO:0000313" key="1">
    <source>
        <dbReference type="EMBL" id="PSR27339.1"/>
    </source>
</evidence>
<evidence type="ECO:0000313" key="2">
    <source>
        <dbReference type="Proteomes" id="UP000242705"/>
    </source>
</evidence>
<protein>
    <submittedName>
        <fullName evidence="1">Uncharacterized protein</fullName>
    </submittedName>
</protein>
<name>A0A2T2WYM0_SULTH</name>
<reference evidence="1 2" key="1">
    <citation type="journal article" date="2014" name="BMC Genomics">
        <title>Comparison of environmental and isolate Sulfobacillus genomes reveals diverse carbon, sulfur, nitrogen, and hydrogen metabolisms.</title>
        <authorList>
            <person name="Justice N.B."/>
            <person name="Norman A."/>
            <person name="Brown C.T."/>
            <person name="Singh A."/>
            <person name="Thomas B.C."/>
            <person name="Banfield J.F."/>
        </authorList>
    </citation>
    <scope>NUCLEOTIDE SEQUENCE [LARGE SCALE GENOMIC DNA]</scope>
    <source>
        <strain evidence="1">AMDSBA5</strain>
    </source>
</reference>
<dbReference type="Proteomes" id="UP000242705">
    <property type="component" value="Unassembled WGS sequence"/>
</dbReference>